<keyword evidence="1" id="KW-0732">Signal</keyword>
<feature type="signal peptide" evidence="1">
    <location>
        <begin position="1"/>
        <end position="21"/>
    </location>
</feature>
<evidence type="ECO:0008006" key="3">
    <source>
        <dbReference type="Google" id="ProtNLM"/>
    </source>
</evidence>
<dbReference type="EMBL" id="AB047875">
    <property type="protein sequence ID" value="BAB12296.1"/>
    <property type="molecule type" value="mRNA"/>
</dbReference>
<protein>
    <recommendedName>
        <fullName evidence="3">Secreted protein</fullName>
    </recommendedName>
</protein>
<sequence length="84" mass="8737">MCLGHADMTVLSAAWVFVVSGARLSGSSQDCWISVLLLNKEHLHRHTVSGPPAIPSGEVSLHVGSSCVTMTAPDIGRGGKAEIV</sequence>
<organism evidence="2">
    <name type="scientific">Macaca fascicularis</name>
    <name type="common">Crab-eating macaque</name>
    <name type="synonym">Cynomolgus monkey</name>
    <dbReference type="NCBI Taxonomy" id="9541"/>
    <lineage>
        <taxon>Eukaryota</taxon>
        <taxon>Metazoa</taxon>
        <taxon>Chordata</taxon>
        <taxon>Craniata</taxon>
        <taxon>Vertebrata</taxon>
        <taxon>Euteleostomi</taxon>
        <taxon>Mammalia</taxon>
        <taxon>Eutheria</taxon>
        <taxon>Euarchontoglires</taxon>
        <taxon>Primates</taxon>
        <taxon>Haplorrhini</taxon>
        <taxon>Catarrhini</taxon>
        <taxon>Cercopithecidae</taxon>
        <taxon>Cercopithecinae</taxon>
        <taxon>Macaca</taxon>
    </lineage>
</organism>
<feature type="chain" id="PRO_5004327769" description="Secreted protein" evidence="1">
    <location>
        <begin position="22"/>
        <end position="84"/>
    </location>
</feature>
<proteinExistence type="evidence at transcript level"/>
<reference evidence="2" key="1">
    <citation type="submission" date="2000-08" db="EMBL/GenBank/DDBJ databases">
        <title>Isolation of full-length cDNA clones from macaque brain cDNA libraries.</title>
        <authorList>
            <person name="Osada N."/>
            <person name="Hida M."/>
            <person name="Kusuda J."/>
            <person name="Tanuma R."/>
            <person name="Iseki K."/>
            <person name="Hirai M."/>
            <person name="Terao K."/>
            <person name="Suzuki Y."/>
            <person name="Sugano S."/>
            <person name="Hashimoto K."/>
        </authorList>
    </citation>
    <scope>NUCLEOTIDE SEQUENCE</scope>
    <source>
        <tissue evidence="2">Brain parietal lobe</tissue>
    </source>
</reference>
<dbReference type="AlphaFoldDB" id="Q9GMQ9"/>
<name>Q9GMQ9_MACFA</name>
<evidence type="ECO:0000313" key="2">
    <source>
        <dbReference type="EMBL" id="BAB12296.1"/>
    </source>
</evidence>
<accession>Q9GMQ9</accession>
<evidence type="ECO:0000256" key="1">
    <source>
        <dbReference type="SAM" id="SignalP"/>
    </source>
</evidence>